<dbReference type="EMBL" id="BSDZ01000080">
    <property type="protein sequence ID" value="GLI68685.1"/>
    <property type="molecule type" value="Genomic_DNA"/>
</dbReference>
<gene>
    <name evidence="8" type="ORF">VaNZ11_013171</name>
</gene>
<dbReference type="Gene3D" id="3.40.50.10860">
    <property type="entry name" value="Leucine Dehydrogenase, chain A, domain 1"/>
    <property type="match status" value="1"/>
</dbReference>
<evidence type="ECO:0000259" key="6">
    <source>
        <dbReference type="Pfam" id="PF00763"/>
    </source>
</evidence>
<name>A0ABQ5SFH8_9CHLO</name>
<evidence type="ECO:0000256" key="3">
    <source>
        <dbReference type="ARBA" id="ARBA00022801"/>
    </source>
</evidence>
<feature type="domain" description="Tetrahydrofolate dehydrogenase/cyclohydrolase NAD(P)-binding" evidence="7">
    <location>
        <begin position="179"/>
        <end position="321"/>
    </location>
</feature>
<dbReference type="CDD" id="cd01080">
    <property type="entry name" value="NAD_bind_m-THF_DH_Cyclohyd"/>
    <property type="match status" value="1"/>
</dbReference>
<dbReference type="SUPFAM" id="SSF53223">
    <property type="entry name" value="Aminoacid dehydrogenase-like, N-terminal domain"/>
    <property type="match status" value="1"/>
</dbReference>
<dbReference type="Pfam" id="PF02882">
    <property type="entry name" value="THF_DHG_CYH_C"/>
    <property type="match status" value="1"/>
</dbReference>
<comment type="caution">
    <text evidence="8">The sequence shown here is derived from an EMBL/GenBank/DDBJ whole genome shotgun (WGS) entry which is preliminary data.</text>
</comment>
<protein>
    <recommendedName>
        <fullName evidence="1">methenyltetrahydrofolate cyclohydrolase</fullName>
        <ecNumber evidence="1">3.5.4.9</ecNumber>
    </recommendedName>
</protein>
<keyword evidence="5" id="KW-0511">Multifunctional enzyme</keyword>
<dbReference type="PANTHER" id="PTHR48099:SF27">
    <property type="entry name" value="BIFUNCTIONAL PROTEIN FOLD 2"/>
    <property type="match status" value="1"/>
</dbReference>
<keyword evidence="9" id="KW-1185">Reference proteome</keyword>
<dbReference type="HAMAP" id="MF_01576">
    <property type="entry name" value="THF_DHG_CYH"/>
    <property type="match status" value="1"/>
</dbReference>
<dbReference type="PROSITE" id="PS00767">
    <property type="entry name" value="THF_DHG_CYH_2"/>
    <property type="match status" value="1"/>
</dbReference>
<keyword evidence="4" id="KW-0560">Oxidoreductase</keyword>
<dbReference type="Gene3D" id="3.40.50.720">
    <property type="entry name" value="NAD(P)-binding Rossmann-like Domain"/>
    <property type="match status" value="1"/>
</dbReference>
<evidence type="ECO:0000313" key="9">
    <source>
        <dbReference type="Proteomes" id="UP001165090"/>
    </source>
</evidence>
<evidence type="ECO:0000256" key="4">
    <source>
        <dbReference type="ARBA" id="ARBA00023002"/>
    </source>
</evidence>
<evidence type="ECO:0000256" key="2">
    <source>
        <dbReference type="ARBA" id="ARBA00022563"/>
    </source>
</evidence>
<dbReference type="Pfam" id="PF00763">
    <property type="entry name" value="THF_DHG_CYH"/>
    <property type="match status" value="1"/>
</dbReference>
<dbReference type="PANTHER" id="PTHR48099">
    <property type="entry name" value="C-1-TETRAHYDROFOLATE SYNTHASE, CYTOPLASMIC-RELATED"/>
    <property type="match status" value="1"/>
</dbReference>
<feature type="domain" description="Tetrahydrofolate dehydrogenase/cyclohydrolase catalytic" evidence="6">
    <location>
        <begin position="43"/>
        <end position="158"/>
    </location>
</feature>
<dbReference type="InterPro" id="IPR036291">
    <property type="entry name" value="NAD(P)-bd_dom_sf"/>
</dbReference>
<evidence type="ECO:0000313" key="8">
    <source>
        <dbReference type="EMBL" id="GLI68685.1"/>
    </source>
</evidence>
<dbReference type="InterPro" id="IPR046346">
    <property type="entry name" value="Aminoacid_DH-like_N_sf"/>
</dbReference>
<dbReference type="InterPro" id="IPR020631">
    <property type="entry name" value="THF_DH/CycHdrlase_NAD-bd_dom"/>
</dbReference>
<dbReference type="InterPro" id="IPR020867">
    <property type="entry name" value="THF_DH/CycHdrlase_CS"/>
</dbReference>
<dbReference type="EC" id="3.5.4.9" evidence="1"/>
<reference evidence="8 9" key="1">
    <citation type="journal article" date="2023" name="IScience">
        <title>Expanded male sex-determining region conserved during the evolution of homothallism in the green alga Volvox.</title>
        <authorList>
            <person name="Yamamoto K."/>
            <person name="Matsuzaki R."/>
            <person name="Mahakham W."/>
            <person name="Heman W."/>
            <person name="Sekimoto H."/>
            <person name="Kawachi M."/>
            <person name="Minakuchi Y."/>
            <person name="Toyoda A."/>
            <person name="Nozaki H."/>
        </authorList>
    </citation>
    <scope>NUCLEOTIDE SEQUENCE [LARGE SCALE GENOMIC DNA]</scope>
    <source>
        <strain evidence="8 9">NIES-4468</strain>
    </source>
</reference>
<dbReference type="SUPFAM" id="SSF51735">
    <property type="entry name" value="NAD(P)-binding Rossmann-fold domains"/>
    <property type="match status" value="1"/>
</dbReference>
<keyword evidence="2" id="KW-0554">One-carbon metabolism</keyword>
<sequence>MSSESAIGNSAAVVSAAPTSVPSPGSSTALPPAASLFMKGNVIDGKAVAAKIREETAAKVAELKAKYSRVPGLAVVIVGERKDSQTYVRMKRKACEEVGIASFGADLPETATQEEVLEVVRGFNSNPDVHGILVQLPLPKHLDEQAILGAISVEKDVDGFHPLNIGRLAMKGREPLFAPCTPVGCMELLERCNIPMKGKRAVVVGRSNIVGMPAALLLNKRDATVTICHSATKDMESIVRQADIIIAAAGQAQLVKGSWVKPGAAIIDVGTNPVDDPTKTAGYRLVGDADFEECKAVAGAITPVPGGVGPMTIAILLRNTQVSGERFITGKLQCPVAEDTTAGSRKGPLSRLLKDKEQLGPWSLVAAGSLLAAGALQRVITSRRQ</sequence>
<dbReference type="PRINTS" id="PR00085">
    <property type="entry name" value="THFDHDRGNASE"/>
</dbReference>
<proteinExistence type="inferred from homology"/>
<dbReference type="InterPro" id="IPR020630">
    <property type="entry name" value="THF_DH/CycHdrlase_cat_dom"/>
</dbReference>
<dbReference type="InterPro" id="IPR000672">
    <property type="entry name" value="THF_DH/CycHdrlase"/>
</dbReference>
<evidence type="ECO:0000259" key="7">
    <source>
        <dbReference type="Pfam" id="PF02882"/>
    </source>
</evidence>
<evidence type="ECO:0000256" key="5">
    <source>
        <dbReference type="ARBA" id="ARBA00023268"/>
    </source>
</evidence>
<dbReference type="NCBIfam" id="NF010783">
    <property type="entry name" value="PRK14186.1"/>
    <property type="match status" value="1"/>
</dbReference>
<accession>A0ABQ5SFH8</accession>
<keyword evidence="3" id="KW-0378">Hydrolase</keyword>
<organism evidence="8 9">
    <name type="scientific">Volvox africanus</name>
    <dbReference type="NCBI Taxonomy" id="51714"/>
    <lineage>
        <taxon>Eukaryota</taxon>
        <taxon>Viridiplantae</taxon>
        <taxon>Chlorophyta</taxon>
        <taxon>core chlorophytes</taxon>
        <taxon>Chlorophyceae</taxon>
        <taxon>CS clade</taxon>
        <taxon>Chlamydomonadales</taxon>
        <taxon>Volvocaceae</taxon>
        <taxon>Volvox</taxon>
    </lineage>
</organism>
<evidence type="ECO:0000256" key="1">
    <source>
        <dbReference type="ARBA" id="ARBA00012776"/>
    </source>
</evidence>
<dbReference type="Proteomes" id="UP001165090">
    <property type="component" value="Unassembled WGS sequence"/>
</dbReference>